<sequence>MFEIRWHGRGGQGSFTGAKLLGVAASLYDEKFAQAFPSFGPERRGAPVLGFNRISDEKITDRSELTKCDYIVFLDDTLFDESVLDDLKSDDGIVVVNTQRQIEHKNIKCIDATKIALEVLGIPISNTVMLGYLASYAKEAVSYQACIDAIKASMKASIADKNIEAFKSAYNQGGL</sequence>
<accession>A0ABR9ZZ53</accession>
<organism evidence="3 4">
    <name type="scientific">Fusibacter ferrireducens</name>
    <dbReference type="NCBI Taxonomy" id="2785058"/>
    <lineage>
        <taxon>Bacteria</taxon>
        <taxon>Bacillati</taxon>
        <taxon>Bacillota</taxon>
        <taxon>Clostridia</taxon>
        <taxon>Eubacteriales</taxon>
        <taxon>Eubacteriales Family XII. Incertae Sedis</taxon>
        <taxon>Fusibacter</taxon>
    </lineage>
</organism>
<keyword evidence="4" id="KW-1185">Reference proteome</keyword>
<dbReference type="EMBL" id="JADKNH010000019">
    <property type="protein sequence ID" value="MBF4695738.1"/>
    <property type="molecule type" value="Genomic_DNA"/>
</dbReference>
<evidence type="ECO:0000259" key="2">
    <source>
        <dbReference type="Pfam" id="PF01558"/>
    </source>
</evidence>
<dbReference type="PANTHER" id="PTHR43366:SF1">
    <property type="entry name" value="PYRUVATE SYNTHASE SUBUNIT PORC"/>
    <property type="match status" value="1"/>
</dbReference>
<dbReference type="InterPro" id="IPR019752">
    <property type="entry name" value="Pyrv/ketoisovalerate_OxRed_cat"/>
</dbReference>
<keyword evidence="1" id="KW-0560">Oxidoreductase</keyword>
<dbReference type="InterPro" id="IPR002869">
    <property type="entry name" value="Pyrv_flavodox_OxRed_cen"/>
</dbReference>
<dbReference type="NCBIfam" id="TIGR02175">
    <property type="entry name" value="PorC_KorC"/>
    <property type="match status" value="1"/>
</dbReference>
<protein>
    <submittedName>
        <fullName evidence="3">2-oxoacid:acceptor oxidoreductase family protein</fullName>
    </submittedName>
</protein>
<proteinExistence type="predicted"/>
<dbReference type="RefSeq" id="WP_194703975.1">
    <property type="nucleotide sequence ID" value="NZ_JADKNH010000019.1"/>
</dbReference>
<evidence type="ECO:0000313" key="4">
    <source>
        <dbReference type="Proteomes" id="UP000614200"/>
    </source>
</evidence>
<comment type="caution">
    <text evidence="3">The sequence shown here is derived from an EMBL/GenBank/DDBJ whole genome shotgun (WGS) entry which is preliminary data.</text>
</comment>
<reference evidence="3 4" key="1">
    <citation type="submission" date="2020-11" db="EMBL/GenBank/DDBJ databases">
        <title>Fusibacter basophilias sp. nov.</title>
        <authorList>
            <person name="Qiu D."/>
        </authorList>
    </citation>
    <scope>NUCLEOTIDE SEQUENCE [LARGE SCALE GENOMIC DNA]</scope>
    <source>
        <strain evidence="3 4">Q10-2</strain>
    </source>
</reference>
<dbReference type="PANTHER" id="PTHR43366">
    <property type="entry name" value="PYRUVATE SYNTHASE SUBUNIT PORC"/>
    <property type="match status" value="1"/>
</dbReference>
<dbReference type="Proteomes" id="UP000614200">
    <property type="component" value="Unassembled WGS sequence"/>
</dbReference>
<dbReference type="Gene3D" id="3.40.920.10">
    <property type="entry name" value="Pyruvate-ferredoxin oxidoreductase, PFOR, domain III"/>
    <property type="match status" value="1"/>
</dbReference>
<evidence type="ECO:0000313" key="3">
    <source>
        <dbReference type="EMBL" id="MBF4695738.1"/>
    </source>
</evidence>
<gene>
    <name evidence="3" type="ORF">ISU02_21795</name>
</gene>
<dbReference type="Pfam" id="PF01558">
    <property type="entry name" value="POR"/>
    <property type="match status" value="1"/>
</dbReference>
<dbReference type="InterPro" id="IPR011894">
    <property type="entry name" value="PorC_KorC"/>
</dbReference>
<name>A0ABR9ZZ53_9FIRM</name>
<dbReference type="SUPFAM" id="SSF53323">
    <property type="entry name" value="Pyruvate-ferredoxin oxidoreductase, PFOR, domain III"/>
    <property type="match status" value="1"/>
</dbReference>
<evidence type="ECO:0000256" key="1">
    <source>
        <dbReference type="ARBA" id="ARBA00023002"/>
    </source>
</evidence>
<dbReference type="InterPro" id="IPR051626">
    <property type="entry name" value="Oxidoreductase_gamma_subunit"/>
</dbReference>
<feature type="domain" description="Pyruvate/ketoisovalerate oxidoreductase catalytic" evidence="2">
    <location>
        <begin position="10"/>
        <end position="170"/>
    </location>
</feature>